<dbReference type="InterPro" id="IPR006638">
    <property type="entry name" value="Elp3/MiaA/NifB-like_rSAM"/>
</dbReference>
<organism evidence="12 13">
    <name type="scientific">Formimonas warabiya</name>
    <dbReference type="NCBI Taxonomy" id="1761012"/>
    <lineage>
        <taxon>Bacteria</taxon>
        <taxon>Bacillati</taxon>
        <taxon>Bacillota</taxon>
        <taxon>Clostridia</taxon>
        <taxon>Eubacteriales</taxon>
        <taxon>Peptococcaceae</taxon>
        <taxon>Candidatus Formimonas</taxon>
    </lineage>
</organism>
<feature type="binding site" evidence="10">
    <location>
        <begin position="256"/>
        <end position="258"/>
    </location>
    <ligand>
        <name>GTP</name>
        <dbReference type="ChEBI" id="CHEBI:37565"/>
    </ligand>
</feature>
<evidence type="ECO:0000256" key="3">
    <source>
        <dbReference type="ARBA" id="ARBA00022723"/>
    </source>
</evidence>
<dbReference type="PANTHER" id="PTHR22960">
    <property type="entry name" value="MOLYBDOPTERIN COFACTOR SYNTHESIS PROTEIN A"/>
    <property type="match status" value="1"/>
</dbReference>
<dbReference type="SFLD" id="SFLDG01067">
    <property type="entry name" value="SPASM/twitch_domain_containing"/>
    <property type="match status" value="1"/>
</dbReference>
<sequence>MIDSYGRDIDYLRISVTDLCNLKCRYCMPEKGVNKKNHHEILRLETIEKVAQAAVKLGINKIRLTGGEPLIRKGIIDLVNRIAQLKTKGLKDLGLTTNGILLKEYALQLRKAGLTRVNVSIDSLDQAKFQTITRGGNVQDVLDGIKAAKEAGLLPKLNVVLIGGFNDEEIEDFVYMTLEDDVEVRFIELMPLGEAANWDKKHFLSGTEIMNRVPRLIPLPFKGHGGVARLYKLPNSKGKVGIISPLSSHFCHYCNRIRITPDGKLKPCLHSNMELDIKNYREEYLEKFLMDGIKCKPLKHCIQSNDYIPIERNMNEIGG</sequence>
<feature type="domain" description="Radical SAM core" evidence="11">
    <location>
        <begin position="4"/>
        <end position="220"/>
    </location>
</feature>
<dbReference type="Proteomes" id="UP000323521">
    <property type="component" value="Chromosome"/>
</dbReference>
<comment type="pathway">
    <text evidence="10">Cofactor biosynthesis; molybdopterin biosynthesis.</text>
</comment>
<dbReference type="PANTHER" id="PTHR22960:SF0">
    <property type="entry name" value="MOLYBDENUM COFACTOR BIOSYNTHESIS PROTEIN 1"/>
    <property type="match status" value="1"/>
</dbReference>
<keyword evidence="2 10" id="KW-0949">S-adenosyl-L-methionine</keyword>
<dbReference type="CDD" id="cd21117">
    <property type="entry name" value="Twitch_MoaA"/>
    <property type="match status" value="1"/>
</dbReference>
<feature type="binding site" evidence="10">
    <location>
        <position position="20"/>
    </location>
    <ligand>
        <name>[4Fe-4S] cluster</name>
        <dbReference type="ChEBI" id="CHEBI:49883"/>
        <label>1</label>
        <note>4Fe-4S-S-AdoMet</note>
    </ligand>
</feature>
<dbReference type="GO" id="GO:0005525">
    <property type="term" value="F:GTP binding"/>
    <property type="evidence" value="ECO:0007669"/>
    <property type="project" value="UniProtKB-UniRule"/>
</dbReference>
<dbReference type="Pfam" id="PF04055">
    <property type="entry name" value="Radical_SAM"/>
    <property type="match status" value="1"/>
</dbReference>
<accession>A0A3G1KML0</accession>
<dbReference type="InterPro" id="IPR013785">
    <property type="entry name" value="Aldolase_TIM"/>
</dbReference>
<dbReference type="GO" id="GO:0061798">
    <property type="term" value="F:GTP 3',8'-cyclase activity"/>
    <property type="evidence" value="ECO:0007669"/>
    <property type="project" value="UniProtKB-UniRule"/>
</dbReference>
<dbReference type="CDD" id="cd01335">
    <property type="entry name" value="Radical_SAM"/>
    <property type="match status" value="1"/>
</dbReference>
<dbReference type="SFLD" id="SFLDG01383">
    <property type="entry name" value="cyclic_pyranopterin_phosphate"/>
    <property type="match status" value="1"/>
</dbReference>
<keyword evidence="6 10" id="KW-0411">Iron-sulfur</keyword>
<dbReference type="GO" id="GO:0046872">
    <property type="term" value="F:metal ion binding"/>
    <property type="evidence" value="ECO:0007669"/>
    <property type="project" value="UniProtKB-KW"/>
</dbReference>
<evidence type="ECO:0000256" key="8">
    <source>
        <dbReference type="ARBA" id="ARBA00023150"/>
    </source>
</evidence>
<dbReference type="Pfam" id="PF06463">
    <property type="entry name" value="Mob_synth_C"/>
    <property type="match status" value="1"/>
</dbReference>
<dbReference type="AlphaFoldDB" id="A0A3G1KML0"/>
<dbReference type="InterPro" id="IPR007197">
    <property type="entry name" value="rSAM"/>
</dbReference>
<evidence type="ECO:0000256" key="10">
    <source>
        <dbReference type="HAMAP-Rule" id="MF_01225"/>
    </source>
</evidence>
<feature type="binding site" evidence="10">
    <location>
        <position position="120"/>
    </location>
    <ligand>
        <name>S-adenosyl-L-methionine</name>
        <dbReference type="ChEBI" id="CHEBI:59789"/>
    </ligand>
</feature>
<gene>
    <name evidence="10" type="primary">moaA</name>
    <name evidence="12" type="ORF">DCMF_01525</name>
</gene>
<comment type="subunit">
    <text evidence="10">Monomer and homodimer.</text>
</comment>
<comment type="catalytic activity">
    <reaction evidence="10">
        <text>GTP + AH2 + S-adenosyl-L-methionine = (8S)-3',8-cyclo-7,8-dihydroguanosine 5'-triphosphate + 5'-deoxyadenosine + L-methionine + A + H(+)</text>
        <dbReference type="Rhea" id="RHEA:49576"/>
        <dbReference type="ChEBI" id="CHEBI:13193"/>
        <dbReference type="ChEBI" id="CHEBI:15378"/>
        <dbReference type="ChEBI" id="CHEBI:17319"/>
        <dbReference type="ChEBI" id="CHEBI:17499"/>
        <dbReference type="ChEBI" id="CHEBI:37565"/>
        <dbReference type="ChEBI" id="CHEBI:57844"/>
        <dbReference type="ChEBI" id="CHEBI:59789"/>
        <dbReference type="ChEBI" id="CHEBI:131766"/>
        <dbReference type="EC" id="4.1.99.22"/>
    </reaction>
</comment>
<feature type="binding site" evidence="10">
    <location>
        <position position="190"/>
    </location>
    <ligand>
        <name>S-adenosyl-L-methionine</name>
        <dbReference type="ChEBI" id="CHEBI:59789"/>
    </ligand>
</feature>
<comment type="function">
    <text evidence="10">Catalyzes the cyclization of GTP to (8S)-3',8-cyclo-7,8-dihydroguanosine 5'-triphosphate.</text>
</comment>
<dbReference type="RefSeq" id="WP_148132805.1">
    <property type="nucleotide sequence ID" value="NZ_CP017634.1"/>
</dbReference>
<evidence type="ECO:0000256" key="6">
    <source>
        <dbReference type="ARBA" id="ARBA00023014"/>
    </source>
</evidence>
<comment type="cofactor">
    <cofactor evidence="10">
        <name>[4Fe-4S] cluster</name>
        <dbReference type="ChEBI" id="CHEBI:49883"/>
    </cofactor>
    <text evidence="10">Binds 2 [4Fe-4S] clusters. Binds 1 [4Fe-4S] cluster coordinated with 3 cysteines and an exchangeable S-adenosyl-L-methionine and 1 [4Fe-4S] cluster coordinated with 3 cysteines and the GTP-derived substrate.</text>
</comment>
<keyword evidence="9 10" id="KW-0456">Lyase</keyword>
<dbReference type="InterPro" id="IPR013483">
    <property type="entry name" value="MoaA"/>
</dbReference>
<feature type="binding site" evidence="10">
    <location>
        <position position="26"/>
    </location>
    <ligand>
        <name>S-adenosyl-L-methionine</name>
        <dbReference type="ChEBI" id="CHEBI:59789"/>
    </ligand>
</feature>
<dbReference type="NCBIfam" id="TIGR02666">
    <property type="entry name" value="moaA"/>
    <property type="match status" value="1"/>
</dbReference>
<feature type="binding site" evidence="10">
    <location>
        <position position="67"/>
    </location>
    <ligand>
        <name>S-adenosyl-L-methionine</name>
        <dbReference type="ChEBI" id="CHEBI:59789"/>
    </ligand>
</feature>
<dbReference type="InterPro" id="IPR058240">
    <property type="entry name" value="rSAM_sf"/>
</dbReference>
<proteinExistence type="inferred from homology"/>
<dbReference type="SMART" id="SM00729">
    <property type="entry name" value="Elp3"/>
    <property type="match status" value="1"/>
</dbReference>
<dbReference type="SFLD" id="SFLDS00029">
    <property type="entry name" value="Radical_SAM"/>
    <property type="match status" value="1"/>
</dbReference>
<comment type="similarity">
    <text evidence="10">Belongs to the radical SAM superfamily. MoaA family.</text>
</comment>
<dbReference type="PROSITE" id="PS51918">
    <property type="entry name" value="RADICAL_SAM"/>
    <property type="match status" value="1"/>
</dbReference>
<dbReference type="HAMAP" id="MF_01225_B">
    <property type="entry name" value="MoaA_B"/>
    <property type="match status" value="1"/>
</dbReference>
<reference evidence="12 13" key="1">
    <citation type="submission" date="2016-10" db="EMBL/GenBank/DDBJ databases">
        <title>Complete Genome Sequence of Peptococcaceae strain DCMF.</title>
        <authorList>
            <person name="Edwards R.J."/>
            <person name="Holland S.I."/>
            <person name="Deshpande N.P."/>
            <person name="Wong Y.K."/>
            <person name="Ertan H."/>
            <person name="Manefield M."/>
            <person name="Russell T.L."/>
            <person name="Lee M.J."/>
        </authorList>
    </citation>
    <scope>NUCLEOTIDE SEQUENCE [LARGE SCALE GENOMIC DNA]</scope>
    <source>
        <strain evidence="12 13">DCMF</strain>
    </source>
</reference>
<feature type="binding site" evidence="10">
    <location>
        <position position="96"/>
    </location>
    <ligand>
        <name>GTP</name>
        <dbReference type="ChEBI" id="CHEBI:37565"/>
    </ligand>
</feature>
<evidence type="ECO:0000256" key="7">
    <source>
        <dbReference type="ARBA" id="ARBA00023134"/>
    </source>
</evidence>
<keyword evidence="4 10" id="KW-0547">Nucleotide-binding</keyword>
<dbReference type="SUPFAM" id="SSF102114">
    <property type="entry name" value="Radical SAM enzymes"/>
    <property type="match status" value="1"/>
</dbReference>
<protein>
    <recommendedName>
        <fullName evidence="10">GTP 3',8-cyclase</fullName>
        <ecNumber evidence="10">4.1.99.22</ecNumber>
    </recommendedName>
    <alternativeName>
        <fullName evidence="10">Molybdenum cofactor biosynthesis protein A</fullName>
    </alternativeName>
</protein>
<feature type="binding site" evidence="10">
    <location>
        <position position="251"/>
    </location>
    <ligand>
        <name>[4Fe-4S] cluster</name>
        <dbReference type="ChEBI" id="CHEBI:49883"/>
        <label>2</label>
        <note>4Fe-4S-substrate</note>
    </ligand>
</feature>
<evidence type="ECO:0000256" key="4">
    <source>
        <dbReference type="ARBA" id="ARBA00022741"/>
    </source>
</evidence>
<evidence type="ECO:0000256" key="5">
    <source>
        <dbReference type="ARBA" id="ARBA00023004"/>
    </source>
</evidence>
<feature type="binding site" evidence="10">
    <location>
        <position position="156"/>
    </location>
    <ligand>
        <name>GTP</name>
        <dbReference type="ChEBI" id="CHEBI:37565"/>
    </ligand>
</feature>
<dbReference type="GO" id="GO:0061799">
    <property type="term" value="F:cyclic pyranopterin monophosphate synthase activity"/>
    <property type="evidence" value="ECO:0007669"/>
    <property type="project" value="TreeGrafter"/>
</dbReference>
<dbReference type="EMBL" id="CP017634">
    <property type="protein sequence ID" value="ATW23654.1"/>
    <property type="molecule type" value="Genomic_DNA"/>
</dbReference>
<feature type="binding site" evidence="10">
    <location>
        <position position="63"/>
    </location>
    <ligand>
        <name>GTP</name>
        <dbReference type="ChEBI" id="CHEBI:37565"/>
    </ligand>
</feature>
<feature type="binding site" evidence="10">
    <location>
        <position position="27"/>
    </location>
    <ligand>
        <name>[4Fe-4S] cluster</name>
        <dbReference type="ChEBI" id="CHEBI:49883"/>
        <label>1</label>
        <note>4Fe-4S-S-AdoMet</note>
    </ligand>
</feature>
<dbReference type="OrthoDB" id="9763993at2"/>
<feature type="binding site" evidence="10">
    <location>
        <position position="268"/>
    </location>
    <ligand>
        <name>[4Fe-4S] cluster</name>
        <dbReference type="ChEBI" id="CHEBI:49883"/>
        <label>2</label>
        <note>4Fe-4S-substrate</note>
    </ligand>
</feature>
<dbReference type="InterPro" id="IPR050105">
    <property type="entry name" value="MoCo_biosynth_MoaA/MoaC"/>
</dbReference>
<dbReference type="NCBIfam" id="NF001199">
    <property type="entry name" value="PRK00164.2-1"/>
    <property type="match status" value="1"/>
</dbReference>
<keyword evidence="1 10" id="KW-0004">4Fe-4S</keyword>
<feature type="binding site" evidence="10">
    <location>
        <position position="254"/>
    </location>
    <ligand>
        <name>[4Fe-4S] cluster</name>
        <dbReference type="ChEBI" id="CHEBI:49883"/>
        <label>2</label>
        <note>4Fe-4S-substrate</note>
    </ligand>
</feature>
<dbReference type="Gene3D" id="3.20.20.70">
    <property type="entry name" value="Aldolase class I"/>
    <property type="match status" value="1"/>
</dbReference>
<evidence type="ECO:0000256" key="2">
    <source>
        <dbReference type="ARBA" id="ARBA00022691"/>
    </source>
</evidence>
<dbReference type="KEGG" id="fwa:DCMF_01525"/>
<dbReference type="UniPathway" id="UPA00344"/>
<dbReference type="EC" id="4.1.99.22" evidence="10"/>
<keyword evidence="5 10" id="KW-0408">Iron</keyword>
<evidence type="ECO:0000313" key="13">
    <source>
        <dbReference type="Proteomes" id="UP000323521"/>
    </source>
</evidence>
<keyword evidence="13" id="KW-1185">Reference proteome</keyword>
<evidence type="ECO:0000259" key="11">
    <source>
        <dbReference type="PROSITE" id="PS51918"/>
    </source>
</evidence>
<evidence type="ECO:0000256" key="9">
    <source>
        <dbReference type="ARBA" id="ARBA00023239"/>
    </source>
</evidence>
<dbReference type="GO" id="GO:0006777">
    <property type="term" value="P:Mo-molybdopterin cofactor biosynthetic process"/>
    <property type="evidence" value="ECO:0007669"/>
    <property type="project" value="UniProtKB-UniRule"/>
</dbReference>
<name>A0A3G1KML0_FORW1</name>
<keyword evidence="8 10" id="KW-0501">Molybdenum cofactor biosynthesis</keyword>
<keyword evidence="3 10" id="KW-0479">Metal-binding</keyword>
<dbReference type="InterPro" id="IPR040064">
    <property type="entry name" value="MoaA-like"/>
</dbReference>
<dbReference type="InterPro" id="IPR010505">
    <property type="entry name" value="MoaA_twitch"/>
</dbReference>
<dbReference type="GO" id="GO:1904047">
    <property type="term" value="F:S-adenosyl-L-methionine binding"/>
    <property type="evidence" value="ECO:0007669"/>
    <property type="project" value="UniProtKB-UniRule"/>
</dbReference>
<dbReference type="SFLD" id="SFLDG01386">
    <property type="entry name" value="main_SPASM_domain-containing"/>
    <property type="match status" value="1"/>
</dbReference>
<evidence type="ECO:0000313" key="12">
    <source>
        <dbReference type="EMBL" id="ATW23654.1"/>
    </source>
</evidence>
<dbReference type="GO" id="GO:0051539">
    <property type="term" value="F:4 iron, 4 sulfur cluster binding"/>
    <property type="evidence" value="ECO:0007669"/>
    <property type="project" value="UniProtKB-UniRule"/>
</dbReference>
<feature type="binding site" evidence="10">
    <location>
        <position position="24"/>
    </location>
    <ligand>
        <name>[4Fe-4S] cluster</name>
        <dbReference type="ChEBI" id="CHEBI:49883"/>
        <label>1</label>
        <note>4Fe-4S-S-AdoMet</note>
    </ligand>
</feature>
<evidence type="ECO:0000256" key="1">
    <source>
        <dbReference type="ARBA" id="ARBA00022485"/>
    </source>
</evidence>
<feature type="binding site" evidence="10">
    <location>
        <position position="13"/>
    </location>
    <ligand>
        <name>GTP</name>
        <dbReference type="ChEBI" id="CHEBI:37565"/>
    </ligand>
</feature>
<keyword evidence="7 10" id="KW-0342">GTP-binding</keyword>